<accession>A0A0G4HVM4</accession>
<evidence type="ECO:0000313" key="1">
    <source>
        <dbReference type="EMBL" id="CEM48421.1"/>
    </source>
</evidence>
<dbReference type="VEuPathDB" id="CryptoDB:Cvel_8833"/>
<reference evidence="1" key="1">
    <citation type="submission" date="2014-11" db="EMBL/GenBank/DDBJ databases">
        <authorList>
            <person name="Otto D Thomas"/>
            <person name="Naeem Raeece"/>
        </authorList>
    </citation>
    <scope>NUCLEOTIDE SEQUENCE</scope>
</reference>
<gene>
    <name evidence="1" type="ORF">Cvel_8833</name>
</gene>
<sequence>MGGDAALNIHTHGAVGNTVDEDQGSELPLTVGEGVKEGNELLLHPPSAEIGFVPRPGPYRDNLFLQRETGNFSAGWLHRLNILLNVGGVGSG</sequence>
<organism evidence="1">
    <name type="scientific">Chromera velia CCMP2878</name>
    <dbReference type="NCBI Taxonomy" id="1169474"/>
    <lineage>
        <taxon>Eukaryota</taxon>
        <taxon>Sar</taxon>
        <taxon>Alveolata</taxon>
        <taxon>Colpodellida</taxon>
        <taxon>Chromeraceae</taxon>
        <taxon>Chromera</taxon>
    </lineage>
</organism>
<protein>
    <submittedName>
        <fullName evidence="1">Uncharacterized protein</fullName>
    </submittedName>
</protein>
<dbReference type="EMBL" id="CDMZ01004027">
    <property type="protein sequence ID" value="CEM48421.1"/>
    <property type="molecule type" value="Genomic_DNA"/>
</dbReference>
<proteinExistence type="predicted"/>
<dbReference type="AlphaFoldDB" id="A0A0G4HVM4"/>
<name>A0A0G4HVM4_9ALVE</name>